<evidence type="ECO:0000256" key="7">
    <source>
        <dbReference type="ARBA" id="ARBA00023136"/>
    </source>
</evidence>
<keyword evidence="9" id="KW-1208">Phospholipid metabolism</keyword>
<accession>X1K975</accession>
<dbReference type="InterPro" id="IPR043130">
    <property type="entry name" value="CDP-OH_PTrfase_TM_dom"/>
</dbReference>
<evidence type="ECO:0000256" key="1">
    <source>
        <dbReference type="ARBA" id="ARBA00004141"/>
    </source>
</evidence>
<evidence type="ECO:0000313" key="11">
    <source>
        <dbReference type="EMBL" id="GAH86799.1"/>
    </source>
</evidence>
<dbReference type="Pfam" id="PF01066">
    <property type="entry name" value="CDP-OH_P_transf"/>
    <property type="match status" value="1"/>
</dbReference>
<evidence type="ECO:0000256" key="5">
    <source>
        <dbReference type="ARBA" id="ARBA00022989"/>
    </source>
</evidence>
<dbReference type="InterPro" id="IPR050324">
    <property type="entry name" value="CDP-alcohol_PTase-I"/>
</dbReference>
<evidence type="ECO:0000256" key="4">
    <source>
        <dbReference type="ARBA" id="ARBA00022692"/>
    </source>
</evidence>
<comment type="caution">
    <text evidence="11">The sequence shown here is derived from an EMBL/GenBank/DDBJ whole genome shotgun (WGS) entry which is preliminary data.</text>
</comment>
<proteinExistence type="predicted"/>
<name>X1K975_9ZZZZ</name>
<dbReference type="PANTHER" id="PTHR14269:SF11">
    <property type="entry name" value="CDP-DIACYLGLYCEROL--GLYCEROL-3-PHOSPHATE 3-PHOSPHATIDYLTRANSFERASE"/>
    <property type="match status" value="1"/>
</dbReference>
<comment type="subcellular location">
    <subcellularLocation>
        <location evidence="1">Membrane</location>
        <topology evidence="1">Multi-pass membrane protein</topology>
    </subcellularLocation>
</comment>
<keyword evidence="8" id="KW-0594">Phospholipid biosynthesis</keyword>
<evidence type="ECO:0000256" key="10">
    <source>
        <dbReference type="SAM" id="Phobius"/>
    </source>
</evidence>
<reference evidence="11" key="1">
    <citation type="journal article" date="2014" name="Front. Microbiol.">
        <title>High frequency of phylogenetically diverse reductive dehalogenase-homologous genes in deep subseafloor sedimentary metagenomes.</title>
        <authorList>
            <person name="Kawai M."/>
            <person name="Futagami T."/>
            <person name="Toyoda A."/>
            <person name="Takaki Y."/>
            <person name="Nishi S."/>
            <person name="Hori S."/>
            <person name="Arai W."/>
            <person name="Tsubouchi T."/>
            <person name="Morono Y."/>
            <person name="Uchiyama I."/>
            <person name="Ito T."/>
            <person name="Fujiyama A."/>
            <person name="Inagaki F."/>
            <person name="Takami H."/>
        </authorList>
    </citation>
    <scope>NUCLEOTIDE SEQUENCE</scope>
    <source>
        <strain evidence="11">Expedition CK06-06</strain>
    </source>
</reference>
<gene>
    <name evidence="11" type="ORF">S03H2_58166</name>
</gene>
<evidence type="ECO:0000256" key="6">
    <source>
        <dbReference type="ARBA" id="ARBA00023098"/>
    </source>
</evidence>
<evidence type="ECO:0000256" key="2">
    <source>
        <dbReference type="ARBA" id="ARBA00022516"/>
    </source>
</evidence>
<dbReference type="InterPro" id="IPR048254">
    <property type="entry name" value="CDP_ALCOHOL_P_TRANSF_CS"/>
</dbReference>
<feature type="transmembrane region" description="Helical" evidence="10">
    <location>
        <begin position="12"/>
        <end position="30"/>
    </location>
</feature>
<evidence type="ECO:0000256" key="3">
    <source>
        <dbReference type="ARBA" id="ARBA00022679"/>
    </source>
</evidence>
<dbReference type="Gene3D" id="1.20.120.1760">
    <property type="match status" value="1"/>
</dbReference>
<organism evidence="11">
    <name type="scientific">marine sediment metagenome</name>
    <dbReference type="NCBI Taxonomy" id="412755"/>
    <lineage>
        <taxon>unclassified sequences</taxon>
        <taxon>metagenomes</taxon>
        <taxon>ecological metagenomes</taxon>
    </lineage>
</organism>
<dbReference type="InterPro" id="IPR000462">
    <property type="entry name" value="CDP-OH_P_trans"/>
</dbReference>
<dbReference type="GO" id="GO:0046474">
    <property type="term" value="P:glycerophospholipid biosynthetic process"/>
    <property type="evidence" value="ECO:0007669"/>
    <property type="project" value="TreeGrafter"/>
</dbReference>
<dbReference type="PANTHER" id="PTHR14269">
    <property type="entry name" value="CDP-DIACYLGLYCEROL--GLYCEROL-3-PHOSPHATE 3-PHOSPHATIDYLTRANSFERASE-RELATED"/>
    <property type="match status" value="1"/>
</dbReference>
<evidence type="ECO:0000256" key="9">
    <source>
        <dbReference type="ARBA" id="ARBA00023264"/>
    </source>
</evidence>
<evidence type="ECO:0000256" key="8">
    <source>
        <dbReference type="ARBA" id="ARBA00023209"/>
    </source>
</evidence>
<dbReference type="GO" id="GO:0016780">
    <property type="term" value="F:phosphotransferase activity, for other substituted phosphate groups"/>
    <property type="evidence" value="ECO:0007669"/>
    <property type="project" value="InterPro"/>
</dbReference>
<keyword evidence="5 10" id="KW-1133">Transmembrane helix</keyword>
<keyword evidence="6" id="KW-0443">Lipid metabolism</keyword>
<dbReference type="GO" id="GO:0016020">
    <property type="term" value="C:membrane"/>
    <property type="evidence" value="ECO:0007669"/>
    <property type="project" value="UniProtKB-SubCell"/>
</dbReference>
<sequence length="110" mass="12356">MTRISLPNQITLTRLLMTPFFVIVVMQVPRAPIYKTVALLMFCAMVAGDVIDGYIARRLGIESRLGAFLDPIADKTMMVSAYVLLATRVYFDAPLLPNWLAVLVVSRDFF</sequence>
<dbReference type="AlphaFoldDB" id="X1K975"/>
<feature type="non-terminal residue" evidence="11">
    <location>
        <position position="110"/>
    </location>
</feature>
<dbReference type="EMBL" id="BARU01037311">
    <property type="protein sequence ID" value="GAH86799.1"/>
    <property type="molecule type" value="Genomic_DNA"/>
</dbReference>
<protein>
    <recommendedName>
        <fullName evidence="12">CDP-diacylglycerol--glycerol-3-phosphate 3-phosphatidyltransferase</fullName>
    </recommendedName>
</protein>
<dbReference type="PROSITE" id="PS00379">
    <property type="entry name" value="CDP_ALCOHOL_P_TRANSF"/>
    <property type="match status" value="1"/>
</dbReference>
<keyword evidence="2" id="KW-0444">Lipid biosynthesis</keyword>
<keyword evidence="3" id="KW-0808">Transferase</keyword>
<evidence type="ECO:0008006" key="12">
    <source>
        <dbReference type="Google" id="ProtNLM"/>
    </source>
</evidence>
<keyword evidence="7 10" id="KW-0472">Membrane</keyword>
<keyword evidence="4 10" id="KW-0812">Transmembrane</keyword>